<gene>
    <name evidence="3" type="ORF">H4R18_000482</name>
</gene>
<feature type="coiled-coil region" evidence="1">
    <location>
        <begin position="348"/>
        <end position="436"/>
    </location>
</feature>
<dbReference type="EMBL" id="JANBUL010000010">
    <property type="protein sequence ID" value="KAJ2785537.1"/>
    <property type="molecule type" value="Genomic_DNA"/>
</dbReference>
<organism evidence="3 4">
    <name type="scientific">Coemansia javaensis</name>
    <dbReference type="NCBI Taxonomy" id="2761396"/>
    <lineage>
        <taxon>Eukaryota</taxon>
        <taxon>Fungi</taxon>
        <taxon>Fungi incertae sedis</taxon>
        <taxon>Zoopagomycota</taxon>
        <taxon>Kickxellomycotina</taxon>
        <taxon>Kickxellomycetes</taxon>
        <taxon>Kickxellales</taxon>
        <taxon>Kickxellaceae</taxon>
        <taxon>Coemansia</taxon>
    </lineage>
</organism>
<feature type="compositionally biased region" description="Basic and acidic residues" evidence="2">
    <location>
        <begin position="47"/>
        <end position="56"/>
    </location>
</feature>
<evidence type="ECO:0000313" key="4">
    <source>
        <dbReference type="Proteomes" id="UP001140217"/>
    </source>
</evidence>
<dbReference type="OrthoDB" id="419631at2759"/>
<proteinExistence type="predicted"/>
<accession>A0A9W8LN06</accession>
<dbReference type="Proteomes" id="UP001140217">
    <property type="component" value="Unassembled WGS sequence"/>
</dbReference>
<keyword evidence="1" id="KW-0175">Coiled coil</keyword>
<sequence length="1231" mass="137439">MDRMNYYPGGRRIFEEADPDIPPPGAYDVYSPEARYKKYGFISQESRFRADERQRAEGGGGGGAPALSRAGSISSGGTAVQRPAGSAAATAMRAEEQRQRREIEGYKKRLHDMQVNNERDTRLLREKVEQAEERIKELLRERTDVKKRLLQRETELKAKDRERELLAVRLERQSAMPAANPKAEKQLRDNAEQASSMCAKLKDALDKARRTSEEDKRRMRQLESALRRAAQDKAACEEELRKLAEMDYPRQVSRAEKELRAQEEQFREQIRKLGVSLQEAKDLAARYMNELGEATVHNTALENELQLARERERDAASGTGKQLDAAMAQLSATQVRMGDLERLSAQRAAEAGRLLDAANDHVEELKAEIARLEQEREQVQREMQGRIRDLTRDYQSAKREFESSVKDADSERTRRLHDTQTRLERATKETIDLKAEVSELRGILLKKEMAWKDRQLELEGDLQAAASDYEALQTQFNDQHAALSARIKGLEEQAQKRERAWGAERTGILEKLDTAHKDGFKLREALDALQKDAAQTKADCDSDLKRVGREMADLRAEADAHHARWEEERRELVRSHADEVAELKEECAVLEQQLQDDRFELGTQLGEARGELEAQAEAHREQLESLRAQAADATDALEKQVLAKQRLEERLASSDARAAARIAELEEQLDKARLEHEQSAAGLQRALQAAEQRAADCEDEAHAERAEAEALRAENAGLADRVERLAAANAELTAELDDGAAWADEQRDEALAHQAQLLQAVADKHRAGKAQWAAEREALQARLDRYKFREHLWAIQEHHMQTLIEITEDARVHMVQEARSLYCELQDEAAAADGNMDAGEALADDLQRLLALPADADADADAADLERQLAEVRDLARAVLAEGVQRAQDAAVARVRAEAAAQEARLMRVQGQVVEAAGEMSAQHKAERARLEGALDSARSDYRGLQELATANRAALEARAAELQAQAAELQARLGELEGQAGGAEDAARLETENAELRAQVERLGDYAAELEAQLEVADYAADDERAGTEQQRAALEARNAHMTRVLEQCEVDMAAQVEQISSMSQHIAELESERAIMAEQTQFQISWLKENYSKAYQDLDSVLSNGGGHSNLRQRIRYVESLKSQILALKRECLEASRERDRHRHAAALLRSELEAYKEVSDADALQAQRGTARGWAAPHSARPTGAAAAAAAERRAALGRKGAAVARSALDDAQQLQKRQMAVVDDAAP</sequence>
<reference evidence="3" key="1">
    <citation type="submission" date="2022-07" db="EMBL/GenBank/DDBJ databases">
        <title>Phylogenomic reconstructions and comparative analyses of Kickxellomycotina fungi.</title>
        <authorList>
            <person name="Reynolds N.K."/>
            <person name="Stajich J.E."/>
            <person name="Barry K."/>
            <person name="Grigoriev I.V."/>
            <person name="Crous P."/>
            <person name="Smith M.E."/>
        </authorList>
    </citation>
    <scope>NUCLEOTIDE SEQUENCE</scope>
    <source>
        <strain evidence="3">NBRC 105414</strain>
    </source>
</reference>
<feature type="region of interest" description="Disordered" evidence="2">
    <location>
        <begin position="1"/>
        <end position="26"/>
    </location>
</feature>
<feature type="coiled-coil region" evidence="1">
    <location>
        <begin position="184"/>
        <end position="311"/>
    </location>
</feature>
<feature type="coiled-coil region" evidence="1">
    <location>
        <begin position="544"/>
        <end position="735"/>
    </location>
</feature>
<evidence type="ECO:0008006" key="5">
    <source>
        <dbReference type="Google" id="ProtNLM"/>
    </source>
</evidence>
<protein>
    <recommendedName>
        <fullName evidence="5">Hyaluronan-mediated motility receptor C-terminal domain-containing protein</fullName>
    </recommendedName>
</protein>
<feature type="coiled-coil region" evidence="1">
    <location>
        <begin position="473"/>
        <end position="500"/>
    </location>
</feature>
<keyword evidence="4" id="KW-1185">Reference proteome</keyword>
<dbReference type="AlphaFoldDB" id="A0A9W8LN06"/>
<feature type="region of interest" description="Disordered" evidence="2">
    <location>
        <begin position="47"/>
        <end position="100"/>
    </location>
</feature>
<evidence type="ECO:0000256" key="1">
    <source>
        <dbReference type="SAM" id="Coils"/>
    </source>
</evidence>
<evidence type="ECO:0000256" key="2">
    <source>
        <dbReference type="SAM" id="MobiDB-lite"/>
    </source>
</evidence>
<evidence type="ECO:0000313" key="3">
    <source>
        <dbReference type="EMBL" id="KAJ2785537.1"/>
    </source>
</evidence>
<comment type="caution">
    <text evidence="3">The sequence shown here is derived from an EMBL/GenBank/DDBJ whole genome shotgun (WGS) entry which is preliminary data.</text>
</comment>
<feature type="coiled-coil region" evidence="1">
    <location>
        <begin position="862"/>
        <end position="1014"/>
    </location>
</feature>
<name>A0A9W8LN06_9FUNG</name>